<reference evidence="1 4" key="2">
    <citation type="submission" date="2019-07" db="EMBL/GenBank/DDBJ databases">
        <title>Whole genome shotgun sequence of Halolactibacillus halophilus NBRC 100868.</title>
        <authorList>
            <person name="Hosoyama A."/>
            <person name="Uohara A."/>
            <person name="Ohji S."/>
            <person name="Ichikawa N."/>
        </authorList>
    </citation>
    <scope>NUCLEOTIDE SEQUENCE [LARGE SCALE GENOMIC DNA]</scope>
    <source>
        <strain evidence="1 4">NBRC 100868</strain>
    </source>
</reference>
<protein>
    <submittedName>
        <fullName evidence="2">Uncharacterized protein</fullName>
    </submittedName>
</protein>
<sequence length="57" mass="6688">MKYNCEHCSSRSKSIESSDSKLSVYIYDNRLMIDHEEAEFMESIYINFCPVCGKEII</sequence>
<evidence type="ECO:0000313" key="3">
    <source>
        <dbReference type="Proteomes" id="UP000242243"/>
    </source>
</evidence>
<gene>
    <name evidence="1" type="ORF">HHA03_15440</name>
    <name evidence="2" type="ORF">SAMN05421839_12525</name>
</gene>
<accession>A0A1I5QWZ0</accession>
<dbReference type="AlphaFoldDB" id="A0A1I5QWZ0"/>
<keyword evidence="4" id="KW-1185">Reference proteome</keyword>
<name>A0A1I5QWZ0_9BACI</name>
<evidence type="ECO:0000313" key="1">
    <source>
        <dbReference type="EMBL" id="GEM02012.1"/>
    </source>
</evidence>
<reference evidence="2 3" key="1">
    <citation type="submission" date="2016-10" db="EMBL/GenBank/DDBJ databases">
        <authorList>
            <person name="de Groot N.N."/>
        </authorList>
    </citation>
    <scope>NUCLEOTIDE SEQUENCE [LARGE SCALE GENOMIC DNA]</scope>
    <source>
        <strain evidence="2 3">DSM 17073</strain>
    </source>
</reference>
<evidence type="ECO:0000313" key="2">
    <source>
        <dbReference type="EMBL" id="SFP50755.1"/>
    </source>
</evidence>
<proteinExistence type="predicted"/>
<evidence type="ECO:0000313" key="4">
    <source>
        <dbReference type="Proteomes" id="UP000321547"/>
    </source>
</evidence>
<dbReference type="EMBL" id="BJWI01000021">
    <property type="protein sequence ID" value="GEM02012.1"/>
    <property type="molecule type" value="Genomic_DNA"/>
</dbReference>
<dbReference type="EMBL" id="FOXC01000025">
    <property type="protein sequence ID" value="SFP50755.1"/>
    <property type="molecule type" value="Genomic_DNA"/>
</dbReference>
<dbReference type="STRING" id="306540.SAMN05421839_12525"/>
<dbReference type="Proteomes" id="UP000321547">
    <property type="component" value="Unassembled WGS sequence"/>
</dbReference>
<dbReference type="Proteomes" id="UP000242243">
    <property type="component" value="Unassembled WGS sequence"/>
</dbReference>
<organism evidence="2 3">
    <name type="scientific">Halolactibacillus halophilus</name>
    <dbReference type="NCBI Taxonomy" id="306540"/>
    <lineage>
        <taxon>Bacteria</taxon>
        <taxon>Bacillati</taxon>
        <taxon>Bacillota</taxon>
        <taxon>Bacilli</taxon>
        <taxon>Bacillales</taxon>
        <taxon>Bacillaceae</taxon>
        <taxon>Halolactibacillus</taxon>
    </lineage>
</organism>